<dbReference type="PANTHER" id="PTHR14140">
    <property type="entry name" value="E3 UBIQUITIN-PROTEIN LIGASE UHRF-RELATED"/>
    <property type="match status" value="1"/>
</dbReference>
<feature type="domain" description="YDG" evidence="4">
    <location>
        <begin position="20"/>
        <end position="163"/>
    </location>
</feature>
<evidence type="ECO:0000256" key="3">
    <source>
        <dbReference type="SAM" id="MobiDB-lite"/>
    </source>
</evidence>
<keyword evidence="1 2" id="KW-0539">Nucleus</keyword>
<dbReference type="SMART" id="SM00466">
    <property type="entry name" value="SRA"/>
    <property type="match status" value="1"/>
</dbReference>
<comment type="caution">
    <text evidence="5">The sequence shown here is derived from an EMBL/GenBank/DDBJ whole genome shotgun (WGS) entry which is preliminary data.</text>
</comment>
<sequence length="296" mass="33303">MARHVFSFGTRKSSGREYAYGPPKHPVGTVFNDRATLHEYMVHGPLQAGIHGHRLYGTYSIVISGGYEDDEDHGDWFWYTGEGGRNDGASTQVKDQSWKDKGNNSLKMSLSQRKPVRVIRGHVRDSPHGPAEGFRYDGLYTVMELKTVVGKSGFKVCKALFKRLKNQAPLPPPRWQVNSDKTPDNDTPDDETPEDEIPEVIEIPSDSEDDTSSHSESDPETDSDFEIVSVRRAAPLATSSINILRKRTRDDHENDSDVVRKVPKTSYTDLTCTLPEKSNINGRRTFCNLPKIKKNK</sequence>
<feature type="region of interest" description="Disordered" evidence="3">
    <location>
        <begin position="168"/>
        <end position="228"/>
    </location>
</feature>
<dbReference type="InterPro" id="IPR036987">
    <property type="entry name" value="SRA-YDG_sf"/>
</dbReference>
<evidence type="ECO:0000256" key="1">
    <source>
        <dbReference type="ARBA" id="ARBA00023242"/>
    </source>
</evidence>
<evidence type="ECO:0000313" key="6">
    <source>
        <dbReference type="Proteomes" id="UP001437256"/>
    </source>
</evidence>
<dbReference type="PANTHER" id="PTHR14140:SF27">
    <property type="entry name" value="OS04G0289800 PROTEIN"/>
    <property type="match status" value="1"/>
</dbReference>
<dbReference type="EMBL" id="JBBXMP010000150">
    <property type="protein sequence ID" value="KAL0061043.1"/>
    <property type="molecule type" value="Genomic_DNA"/>
</dbReference>
<dbReference type="SUPFAM" id="SSF88697">
    <property type="entry name" value="PUA domain-like"/>
    <property type="match status" value="1"/>
</dbReference>
<dbReference type="InterPro" id="IPR045134">
    <property type="entry name" value="UHRF1/2-like"/>
</dbReference>
<name>A0ABR2ZI48_9AGAR</name>
<dbReference type="Pfam" id="PF02182">
    <property type="entry name" value="SAD_SRA"/>
    <property type="match status" value="1"/>
</dbReference>
<keyword evidence="6" id="KW-1185">Reference proteome</keyword>
<feature type="compositionally biased region" description="Acidic residues" evidence="3">
    <location>
        <begin position="186"/>
        <end position="210"/>
    </location>
</feature>
<protein>
    <recommendedName>
        <fullName evidence="4">YDG domain-containing protein</fullName>
    </recommendedName>
</protein>
<proteinExistence type="predicted"/>
<reference evidence="5 6" key="1">
    <citation type="submission" date="2024-05" db="EMBL/GenBank/DDBJ databases">
        <title>A draft genome resource for the thread blight pathogen Marasmius tenuissimus strain MS-2.</title>
        <authorList>
            <person name="Yulfo-Soto G.E."/>
            <person name="Baruah I.K."/>
            <person name="Amoako-Attah I."/>
            <person name="Bukari Y."/>
            <person name="Meinhardt L.W."/>
            <person name="Bailey B.A."/>
            <person name="Cohen S.P."/>
        </authorList>
    </citation>
    <scope>NUCLEOTIDE SEQUENCE [LARGE SCALE GENOMIC DNA]</scope>
    <source>
        <strain evidence="5 6">MS-2</strain>
    </source>
</reference>
<dbReference type="InterPro" id="IPR015947">
    <property type="entry name" value="PUA-like_sf"/>
</dbReference>
<evidence type="ECO:0000256" key="2">
    <source>
        <dbReference type="PROSITE-ProRule" id="PRU00358"/>
    </source>
</evidence>
<organism evidence="5 6">
    <name type="scientific">Marasmius tenuissimus</name>
    <dbReference type="NCBI Taxonomy" id="585030"/>
    <lineage>
        <taxon>Eukaryota</taxon>
        <taxon>Fungi</taxon>
        <taxon>Dikarya</taxon>
        <taxon>Basidiomycota</taxon>
        <taxon>Agaricomycotina</taxon>
        <taxon>Agaricomycetes</taxon>
        <taxon>Agaricomycetidae</taxon>
        <taxon>Agaricales</taxon>
        <taxon>Marasmiineae</taxon>
        <taxon>Marasmiaceae</taxon>
        <taxon>Marasmius</taxon>
    </lineage>
</organism>
<dbReference type="InterPro" id="IPR003105">
    <property type="entry name" value="SRA_YDG"/>
</dbReference>
<dbReference type="PROSITE" id="PS51015">
    <property type="entry name" value="YDG"/>
    <property type="match status" value="1"/>
</dbReference>
<dbReference type="Gene3D" id="2.30.280.10">
    <property type="entry name" value="SRA-YDG"/>
    <property type="match status" value="1"/>
</dbReference>
<gene>
    <name evidence="5" type="ORF">AAF712_012164</name>
</gene>
<evidence type="ECO:0000313" key="5">
    <source>
        <dbReference type="EMBL" id="KAL0061043.1"/>
    </source>
</evidence>
<comment type="subcellular location">
    <subcellularLocation>
        <location evidence="2">Nucleus</location>
    </subcellularLocation>
</comment>
<accession>A0ABR2ZI48</accession>
<dbReference type="Proteomes" id="UP001437256">
    <property type="component" value="Unassembled WGS sequence"/>
</dbReference>
<evidence type="ECO:0000259" key="4">
    <source>
        <dbReference type="PROSITE" id="PS51015"/>
    </source>
</evidence>